<dbReference type="PANTHER" id="PTHR45937:SF1">
    <property type="entry name" value="ASPARAGINE SYNTHETASE DOMAIN-CONTAINING PROTEIN 1"/>
    <property type="match status" value="1"/>
</dbReference>
<name>A0A2V2VRX6_TRYCR</name>
<evidence type="ECO:0000256" key="2">
    <source>
        <dbReference type="ARBA" id="ARBA00022888"/>
    </source>
</evidence>
<dbReference type="VEuPathDB" id="TriTrypDB:TCSYLVIO_004310"/>
<dbReference type="VEuPathDB" id="TriTrypDB:TCDM_04318"/>
<dbReference type="CDD" id="cd01991">
    <property type="entry name" value="Asn_synthase_B_C"/>
    <property type="match status" value="1"/>
</dbReference>
<dbReference type="Proteomes" id="UP000246121">
    <property type="component" value="Unassembled WGS sequence"/>
</dbReference>
<dbReference type="GO" id="GO:0006529">
    <property type="term" value="P:asparagine biosynthetic process"/>
    <property type="evidence" value="ECO:0007669"/>
    <property type="project" value="UniProtKB-KW"/>
</dbReference>
<gene>
    <name evidence="5" type="ORF">C4B63_10g164</name>
</gene>
<dbReference type="InterPro" id="IPR001962">
    <property type="entry name" value="Asn_synthase"/>
</dbReference>
<evidence type="ECO:0000256" key="3">
    <source>
        <dbReference type="ARBA" id="ARBA00022962"/>
    </source>
</evidence>
<feature type="region of interest" description="Disordered" evidence="4">
    <location>
        <begin position="265"/>
        <end position="287"/>
    </location>
</feature>
<dbReference type="InterPro" id="IPR051857">
    <property type="entry name" value="Asn_synthetase_domain"/>
</dbReference>
<dbReference type="SUPFAM" id="SSF52402">
    <property type="entry name" value="Adenine nucleotide alpha hydrolases-like"/>
    <property type="match status" value="2"/>
</dbReference>
<dbReference type="VEuPathDB" id="TriTrypDB:TcCL_NonESM06164"/>
<reference evidence="5 6" key="1">
    <citation type="journal article" date="2018" name="Microb. Genom.">
        <title>Expanding an expanded genome: long-read sequencing of Trypanosoma cruzi.</title>
        <authorList>
            <person name="Berna L."/>
            <person name="Rodriguez M."/>
            <person name="Chiribao M.L."/>
            <person name="Parodi-Talice A."/>
            <person name="Pita S."/>
            <person name="Rijo G."/>
            <person name="Alvarez-Valin F."/>
            <person name="Robello C."/>
        </authorList>
    </citation>
    <scope>NUCLEOTIDE SEQUENCE [LARGE SCALE GENOMIC DNA]</scope>
    <source>
        <strain evidence="5 6">Dm28c</strain>
    </source>
</reference>
<feature type="compositionally biased region" description="Basic and acidic residues" evidence="4">
    <location>
        <begin position="277"/>
        <end position="287"/>
    </location>
</feature>
<dbReference type="VEuPathDB" id="TriTrypDB:C3747_47g292"/>
<evidence type="ECO:0000313" key="5">
    <source>
        <dbReference type="EMBL" id="PWU99101.1"/>
    </source>
</evidence>
<dbReference type="InterPro" id="IPR014729">
    <property type="entry name" value="Rossmann-like_a/b/a_fold"/>
</dbReference>
<sequence length="869" mass="94400">MCGICCTLLLHGRRGLQDLVVCNEGVVERAALHQSLRRRGPDAFESLQLEIAPGVRVEAASAVLCLRGVGGGGAVVAEGCSGKNQGIPQPAMAARDCFCSHAPSCLSFLEWNGEVFGGALHLSPGVSDTTVVLDRLHQLEHGFTAELCDGTNGADGVCGAAALATAQASFAEACVHFFETEIEGPYAFVYYAHSLQLFLFGRDPLGRRSLLLHVASAFPEKGEGGENGASENHSVEVTISSVAEGHFDASCMVVKSAGRGNKRRRCECRGQSDVSDENNHSDDDRAESFVDFPSSGCSCWQEIPNTGLFAISVAVPQQNSLVSHHPWTVDHGIHPLLRFQSWPQSSSATGRLRMKDEETAEDEYPAIIRCLLRESGKPSLTSLKDFLDFDLKMAARYLNALWRAVEVRVKAENCGDDPTRPIGVLFSGGIDCTVLTAIAHYVLPVTTPIELINVAFGDVPELAPDRVATFRAFEQLLRLPTRLKEDNHEIFCANGREWRLVLVDVPHNANLSHVQSLVCPGSSVIDMSIGTALWHAAQGCGRVQRVRAEEELVSRMRSKNSLCGRHKFYRVSTEEKKPCELEVIIPTCGDAAGETKFVPLIEAIISELEAFNEEPSSPVLLSTLGKDHRTTLRPVLTKYGYKKLGPYLNDASAAGLIAFARRDEAPSKAVRLVRPADMGKVQRVVPAKWLVSDCDFSPLGSCADNYTCEARVLLLGMGADETLGGYTRHRRAFERHGAKGLVEELGRDFARLWKRNLGRDDRVVCDSGREGRYPYLDEGVLATLASIAAEAYRCAIDTTHRTTAIAVDEDRALQEALAPACCFTSEDGAPGVGDKKILRQCASMLGLGDVVRLQKRAIQFGSRVAQAPS</sequence>
<organism evidence="5 6">
    <name type="scientific">Trypanosoma cruzi</name>
    <dbReference type="NCBI Taxonomy" id="5693"/>
    <lineage>
        <taxon>Eukaryota</taxon>
        <taxon>Discoba</taxon>
        <taxon>Euglenozoa</taxon>
        <taxon>Kinetoplastea</taxon>
        <taxon>Metakinetoplastina</taxon>
        <taxon>Trypanosomatida</taxon>
        <taxon>Trypanosomatidae</taxon>
        <taxon>Trypanosoma</taxon>
        <taxon>Schizotrypanum</taxon>
    </lineage>
</organism>
<dbReference type="VEuPathDB" id="TriTrypDB:C4B63_10g164"/>
<dbReference type="EMBL" id="PRFA01000010">
    <property type="protein sequence ID" value="PWU99101.1"/>
    <property type="molecule type" value="Genomic_DNA"/>
</dbReference>
<dbReference type="VEuPathDB" id="TriTrypDB:TcCLB.510001.40"/>
<dbReference type="VEuPathDB" id="TriTrypDB:TcG_02903"/>
<dbReference type="PANTHER" id="PTHR45937">
    <property type="entry name" value="ASPARAGINE SYNTHETASE DOMAIN-CONTAINING PROTEIN 1"/>
    <property type="match status" value="1"/>
</dbReference>
<evidence type="ECO:0008006" key="7">
    <source>
        <dbReference type="Google" id="ProtNLM"/>
    </source>
</evidence>
<dbReference type="VEuPathDB" id="TriTrypDB:BCY84_15110"/>
<accession>A0A2V2VRX6</accession>
<comment type="caution">
    <text evidence="5">The sequence shown here is derived from an EMBL/GenBank/DDBJ whole genome shotgun (WGS) entry which is preliminary data.</text>
</comment>
<dbReference type="VEuPathDB" id="TriTrypDB:ECC02_007348"/>
<evidence type="ECO:0000256" key="1">
    <source>
        <dbReference type="ARBA" id="ARBA00022605"/>
    </source>
</evidence>
<dbReference type="VEuPathDB" id="TriTrypDB:Tc_MARK_3108"/>
<dbReference type="VEuPathDB" id="TriTrypDB:TcCLB.507529.40"/>
<proteinExistence type="predicted"/>
<dbReference type="GO" id="GO:0004066">
    <property type="term" value="F:asparagine synthase (glutamine-hydrolyzing) activity"/>
    <property type="evidence" value="ECO:0007669"/>
    <property type="project" value="InterPro"/>
</dbReference>
<protein>
    <recommendedName>
        <fullName evidence="7">Asparagine synthase</fullName>
    </recommendedName>
</protein>
<keyword evidence="2" id="KW-0061">Asparagine biosynthesis</keyword>
<dbReference type="Gene3D" id="3.40.50.620">
    <property type="entry name" value="HUPs"/>
    <property type="match status" value="2"/>
</dbReference>
<evidence type="ECO:0000256" key="4">
    <source>
        <dbReference type="SAM" id="MobiDB-lite"/>
    </source>
</evidence>
<evidence type="ECO:0000313" key="6">
    <source>
        <dbReference type="Proteomes" id="UP000246121"/>
    </source>
</evidence>
<dbReference type="AlphaFoldDB" id="A0A2V2VRX6"/>
<dbReference type="VEuPathDB" id="TriTrypDB:TcBrA4_0128880"/>
<keyword evidence="3" id="KW-0315">Glutamine amidotransferase</keyword>
<keyword evidence="1" id="KW-0028">Amino-acid biosynthesis</keyword>